<evidence type="ECO:0000313" key="1">
    <source>
        <dbReference type="EMBL" id="KAL3509899.1"/>
    </source>
</evidence>
<comment type="caution">
    <text evidence="1">The sequence shown here is derived from an EMBL/GenBank/DDBJ whole genome shotgun (WGS) entry which is preliminary data.</text>
</comment>
<accession>A0ABD2YSX4</accession>
<protein>
    <submittedName>
        <fullName evidence="1">Uncharacterized protein</fullName>
    </submittedName>
</protein>
<gene>
    <name evidence="1" type="ORF">ACH5RR_029300</name>
</gene>
<evidence type="ECO:0000313" key="2">
    <source>
        <dbReference type="Proteomes" id="UP001630127"/>
    </source>
</evidence>
<dbReference type="Pfam" id="PF02992">
    <property type="entry name" value="Transposase_21"/>
    <property type="match status" value="1"/>
</dbReference>
<organism evidence="1 2">
    <name type="scientific">Cinchona calisaya</name>
    <dbReference type="NCBI Taxonomy" id="153742"/>
    <lineage>
        <taxon>Eukaryota</taxon>
        <taxon>Viridiplantae</taxon>
        <taxon>Streptophyta</taxon>
        <taxon>Embryophyta</taxon>
        <taxon>Tracheophyta</taxon>
        <taxon>Spermatophyta</taxon>
        <taxon>Magnoliopsida</taxon>
        <taxon>eudicotyledons</taxon>
        <taxon>Gunneridae</taxon>
        <taxon>Pentapetalae</taxon>
        <taxon>asterids</taxon>
        <taxon>lamiids</taxon>
        <taxon>Gentianales</taxon>
        <taxon>Rubiaceae</taxon>
        <taxon>Cinchonoideae</taxon>
        <taxon>Cinchoneae</taxon>
        <taxon>Cinchona</taxon>
    </lineage>
</organism>
<proteinExistence type="predicted"/>
<dbReference type="PANTHER" id="PTHR10775:SF193">
    <property type="entry name" value="DUF4216 DOMAIN-CONTAINING PROTEIN"/>
    <property type="match status" value="1"/>
</dbReference>
<reference evidence="1 2" key="1">
    <citation type="submission" date="2024-11" db="EMBL/GenBank/DDBJ databases">
        <title>A near-complete genome assembly of Cinchona calisaya.</title>
        <authorList>
            <person name="Lian D.C."/>
            <person name="Zhao X.W."/>
            <person name="Wei L."/>
        </authorList>
    </citation>
    <scope>NUCLEOTIDE SEQUENCE [LARGE SCALE GENOMIC DNA]</scope>
    <source>
        <tissue evidence="1">Nenye</tissue>
    </source>
</reference>
<dbReference type="EMBL" id="JBJUIK010000012">
    <property type="protein sequence ID" value="KAL3509899.1"/>
    <property type="molecule type" value="Genomic_DNA"/>
</dbReference>
<dbReference type="Proteomes" id="UP001630127">
    <property type="component" value="Unassembled WGS sequence"/>
</dbReference>
<dbReference type="AlphaFoldDB" id="A0ABD2YSX4"/>
<sequence>MYCKHPRYKSPKKRGRRSKPVPYKWMHYLPLIPRLKRLYASSRSAKHMRWHAENMRDPSVVYHPSDSEAYKHFDRKHPNFALDPRNVRLGLCANGFNPFNNNDKPYSCWPIIVTPYNLPPKICMSAPYMFLTRLIPGPHNLKSRIDVYLQPLIDELK</sequence>
<name>A0ABD2YSX4_9GENT</name>
<keyword evidence="2" id="KW-1185">Reference proteome</keyword>
<dbReference type="PANTHER" id="PTHR10775">
    <property type="entry name" value="OS08G0208400 PROTEIN"/>
    <property type="match status" value="1"/>
</dbReference>
<dbReference type="InterPro" id="IPR004242">
    <property type="entry name" value="Transposase_21"/>
</dbReference>